<dbReference type="SUPFAM" id="SSF48726">
    <property type="entry name" value="Immunoglobulin"/>
    <property type="match status" value="2"/>
</dbReference>
<evidence type="ECO:0000256" key="2">
    <source>
        <dbReference type="ARBA" id="ARBA00022859"/>
    </source>
</evidence>
<keyword evidence="6" id="KW-1185">Reference proteome</keyword>
<feature type="chain" id="PRO_5047143131" description="Ig-like domain-containing protein" evidence="3">
    <location>
        <begin position="19"/>
        <end position="274"/>
    </location>
</feature>
<reference evidence="5 6" key="1">
    <citation type="submission" date="2021-06" db="EMBL/GenBank/DDBJ databases">
        <authorList>
            <person name="Palmer J.M."/>
        </authorList>
    </citation>
    <scope>NUCLEOTIDE SEQUENCE [LARGE SCALE GENOMIC DNA]</scope>
    <source>
        <strain evidence="6">if_2019</strain>
        <tissue evidence="5">Muscle</tissue>
    </source>
</reference>
<feature type="signal peptide" evidence="3">
    <location>
        <begin position="1"/>
        <end position="18"/>
    </location>
</feature>
<dbReference type="InterPro" id="IPR013783">
    <property type="entry name" value="Ig-like_fold"/>
</dbReference>
<gene>
    <name evidence="5" type="ORF">ILYODFUR_031024</name>
</gene>
<dbReference type="InterPro" id="IPR003599">
    <property type="entry name" value="Ig_sub"/>
</dbReference>
<dbReference type="EMBL" id="JAHRIQ010004727">
    <property type="protein sequence ID" value="MEQ2222883.1"/>
    <property type="molecule type" value="Genomic_DNA"/>
</dbReference>
<dbReference type="Pfam" id="PF07686">
    <property type="entry name" value="V-set"/>
    <property type="match status" value="2"/>
</dbReference>
<dbReference type="SMART" id="SM00409">
    <property type="entry name" value="IG"/>
    <property type="match status" value="2"/>
</dbReference>
<dbReference type="PROSITE" id="PS50835">
    <property type="entry name" value="IG_LIKE"/>
    <property type="match status" value="1"/>
</dbReference>
<sequence>MVILILWFLRLHIMFVFGSSPSDQIFQTPVEMFKHPGETANIHCSHSIPDYDRILWYEQTRLHQMQFLGFMLGNSGYPENGLNVTMDGNANKDKTCILTIKDLSVSRSAVYFCAARYHSAAYHCSSVQKPPTRLVQLCYLLQEGSSLNDQVHQTPFYIQAKPRETARINCSHSIQNYDRILWYKRSEDRQLQLLGYMYLDNKNPEPGVNVEMDGNAAKDQNCTLIIKDLSVSSSAVYFCAASYHSAAYYCSSVHKPPHHCFCNLYLSSHPAAPV</sequence>
<dbReference type="SMART" id="SM00406">
    <property type="entry name" value="IGv"/>
    <property type="match status" value="2"/>
</dbReference>
<proteinExistence type="predicted"/>
<evidence type="ECO:0000313" key="6">
    <source>
        <dbReference type="Proteomes" id="UP001482620"/>
    </source>
</evidence>
<dbReference type="Proteomes" id="UP001482620">
    <property type="component" value="Unassembled WGS sequence"/>
</dbReference>
<name>A0ABV0ST65_9TELE</name>
<dbReference type="InterPro" id="IPR013106">
    <property type="entry name" value="Ig_V-set"/>
</dbReference>
<dbReference type="InterPro" id="IPR050413">
    <property type="entry name" value="TCR_beta_variable"/>
</dbReference>
<dbReference type="InterPro" id="IPR007110">
    <property type="entry name" value="Ig-like_dom"/>
</dbReference>
<evidence type="ECO:0000256" key="3">
    <source>
        <dbReference type="SAM" id="SignalP"/>
    </source>
</evidence>
<evidence type="ECO:0000256" key="1">
    <source>
        <dbReference type="ARBA" id="ARBA00022729"/>
    </source>
</evidence>
<dbReference type="Gene3D" id="2.60.40.10">
    <property type="entry name" value="Immunoglobulins"/>
    <property type="match status" value="2"/>
</dbReference>
<protein>
    <recommendedName>
        <fullName evidence="4">Ig-like domain-containing protein</fullName>
    </recommendedName>
</protein>
<dbReference type="InterPro" id="IPR036179">
    <property type="entry name" value="Ig-like_dom_sf"/>
</dbReference>
<dbReference type="PANTHER" id="PTHR23268">
    <property type="entry name" value="T-CELL RECEPTOR BETA CHAIN"/>
    <property type="match status" value="1"/>
</dbReference>
<feature type="domain" description="Ig-like" evidence="4">
    <location>
        <begin position="21"/>
        <end position="128"/>
    </location>
</feature>
<keyword evidence="1 3" id="KW-0732">Signal</keyword>
<organism evidence="5 6">
    <name type="scientific">Ilyodon furcidens</name>
    <name type="common">goldbreast splitfin</name>
    <dbReference type="NCBI Taxonomy" id="33524"/>
    <lineage>
        <taxon>Eukaryota</taxon>
        <taxon>Metazoa</taxon>
        <taxon>Chordata</taxon>
        <taxon>Craniata</taxon>
        <taxon>Vertebrata</taxon>
        <taxon>Euteleostomi</taxon>
        <taxon>Actinopterygii</taxon>
        <taxon>Neopterygii</taxon>
        <taxon>Teleostei</taxon>
        <taxon>Neoteleostei</taxon>
        <taxon>Acanthomorphata</taxon>
        <taxon>Ovalentaria</taxon>
        <taxon>Atherinomorphae</taxon>
        <taxon>Cyprinodontiformes</taxon>
        <taxon>Goodeidae</taxon>
        <taxon>Ilyodon</taxon>
    </lineage>
</organism>
<accession>A0ABV0ST65</accession>
<comment type="caution">
    <text evidence="5">The sequence shown here is derived from an EMBL/GenBank/DDBJ whole genome shotgun (WGS) entry which is preliminary data.</text>
</comment>
<evidence type="ECO:0000313" key="5">
    <source>
        <dbReference type="EMBL" id="MEQ2222883.1"/>
    </source>
</evidence>
<evidence type="ECO:0000259" key="4">
    <source>
        <dbReference type="PROSITE" id="PS50835"/>
    </source>
</evidence>
<dbReference type="PANTHER" id="PTHR23268:SF102">
    <property type="entry name" value="IMMUNOGLOBULIN V-SET DOMAIN-CONTAINING PROTEIN"/>
    <property type="match status" value="1"/>
</dbReference>
<dbReference type="CDD" id="cd00099">
    <property type="entry name" value="IgV"/>
    <property type="match status" value="1"/>
</dbReference>
<keyword evidence="2" id="KW-0391">Immunity</keyword>